<feature type="transmembrane region" description="Helical" evidence="1">
    <location>
        <begin position="108"/>
        <end position="128"/>
    </location>
</feature>
<gene>
    <name evidence="2" type="ORF">MMG00_10455</name>
</gene>
<keyword evidence="1" id="KW-0472">Membrane</keyword>
<accession>A0ABY3WYD6</accession>
<organism evidence="2 3">
    <name type="scientific">Ignatzschineria rhizosphaerae</name>
    <dbReference type="NCBI Taxonomy" id="2923279"/>
    <lineage>
        <taxon>Bacteria</taxon>
        <taxon>Pseudomonadati</taxon>
        <taxon>Pseudomonadota</taxon>
        <taxon>Gammaproteobacteria</taxon>
        <taxon>Cardiobacteriales</taxon>
        <taxon>Ignatzschineriaceae</taxon>
        <taxon>Ignatzschineria</taxon>
    </lineage>
</organism>
<evidence type="ECO:0000313" key="3">
    <source>
        <dbReference type="Proteomes" id="UP000829542"/>
    </source>
</evidence>
<dbReference type="EMBL" id="CP093379">
    <property type="protein sequence ID" value="UNM95633.1"/>
    <property type="molecule type" value="Genomic_DNA"/>
</dbReference>
<sequence length="175" mass="19346">MHKLFSTTLATERRYSLAVFIGIIAGFISALVKSGSEEILPPRSPNTIPPPVELLEKLGVHVNEYVYTFSDQTVAWAGNAVHILFSIVIAVMYCFLSEIFPKVRMLQGVIFGLIIAIGAHGIILPILGLSSTPFNVPIDGIISELIGTPLWIWTIEIIRRDLRNRITKLPDPQIA</sequence>
<evidence type="ECO:0000256" key="1">
    <source>
        <dbReference type="SAM" id="Phobius"/>
    </source>
</evidence>
<protein>
    <submittedName>
        <fullName evidence="2">DUF1440 domain-containing protein</fullName>
    </submittedName>
</protein>
<dbReference type="InterPro" id="IPR009898">
    <property type="entry name" value="DUF1440"/>
</dbReference>
<dbReference type="RefSeq" id="WP_242148072.1">
    <property type="nucleotide sequence ID" value="NZ_CP093379.1"/>
</dbReference>
<keyword evidence="3" id="KW-1185">Reference proteome</keyword>
<reference evidence="2 3" key="1">
    <citation type="submission" date="2022-03" db="EMBL/GenBank/DDBJ databases">
        <title>Ignatzschineria rhizosphaerae HR5S32.</title>
        <authorList>
            <person name="Sun J.Q."/>
            <person name="Feng J.Y."/>
        </authorList>
    </citation>
    <scope>NUCLEOTIDE SEQUENCE [LARGE SCALE GENOMIC DNA]</scope>
    <source>
        <strain evidence="2 3">HR5S32</strain>
    </source>
</reference>
<evidence type="ECO:0000313" key="2">
    <source>
        <dbReference type="EMBL" id="UNM95633.1"/>
    </source>
</evidence>
<name>A0ABY3WYD6_9GAMM</name>
<feature type="transmembrane region" description="Helical" evidence="1">
    <location>
        <begin position="15"/>
        <end position="32"/>
    </location>
</feature>
<keyword evidence="1" id="KW-1133">Transmembrane helix</keyword>
<feature type="transmembrane region" description="Helical" evidence="1">
    <location>
        <begin position="140"/>
        <end position="158"/>
    </location>
</feature>
<keyword evidence="1" id="KW-0812">Transmembrane</keyword>
<proteinExistence type="predicted"/>
<feature type="transmembrane region" description="Helical" evidence="1">
    <location>
        <begin position="74"/>
        <end position="96"/>
    </location>
</feature>
<dbReference type="Pfam" id="PF07274">
    <property type="entry name" value="DUF1440"/>
    <property type="match status" value="1"/>
</dbReference>
<dbReference type="Proteomes" id="UP000829542">
    <property type="component" value="Chromosome"/>
</dbReference>